<gene>
    <name evidence="2" type="ORF">SAMN05421636_102439</name>
</gene>
<sequence length="137" mass="15577">MKTVWLNLPVKNLKKSKTFFKAIGFRENPMHEKAEHLAGFLIGENNFVMMLFPEESFRSFSANEIANTAKGTEVLINIDAQSKAEVDEMAETVRKAGGKVFAEPGESQGWMYAFGFEDLDGHRWSMLYMDMDKMPKA</sequence>
<dbReference type="OrthoDB" id="9798430at2"/>
<dbReference type="PANTHER" id="PTHR36503:SF2">
    <property type="entry name" value="BLR2408 PROTEIN"/>
    <property type="match status" value="1"/>
</dbReference>
<dbReference type="AlphaFoldDB" id="A0A1G6YZS1"/>
<dbReference type="PANTHER" id="PTHR36503">
    <property type="entry name" value="BLR2520 PROTEIN"/>
    <property type="match status" value="1"/>
</dbReference>
<reference evidence="2 3" key="1">
    <citation type="submission" date="2016-10" db="EMBL/GenBank/DDBJ databases">
        <authorList>
            <person name="de Groot N.N."/>
        </authorList>
    </citation>
    <scope>NUCLEOTIDE SEQUENCE [LARGE SCALE GENOMIC DNA]</scope>
    <source>
        <strain evidence="2 3">DSM 23421</strain>
    </source>
</reference>
<evidence type="ECO:0000313" key="2">
    <source>
        <dbReference type="EMBL" id="SDD96004.1"/>
    </source>
</evidence>
<evidence type="ECO:0000313" key="3">
    <source>
        <dbReference type="Proteomes" id="UP000199109"/>
    </source>
</evidence>
<dbReference type="InterPro" id="IPR004360">
    <property type="entry name" value="Glyas_Fos-R_dOase_dom"/>
</dbReference>
<proteinExistence type="predicted"/>
<name>A0A1G6YZS1_9FLAO</name>
<dbReference type="InterPro" id="IPR037523">
    <property type="entry name" value="VOC_core"/>
</dbReference>
<dbReference type="EMBL" id="FNAO01000002">
    <property type="protein sequence ID" value="SDD96004.1"/>
    <property type="molecule type" value="Genomic_DNA"/>
</dbReference>
<evidence type="ECO:0000259" key="1">
    <source>
        <dbReference type="PROSITE" id="PS51819"/>
    </source>
</evidence>
<dbReference type="InterPro" id="IPR029068">
    <property type="entry name" value="Glyas_Bleomycin-R_OHBP_Dase"/>
</dbReference>
<dbReference type="Pfam" id="PF00903">
    <property type="entry name" value="Glyoxalase"/>
    <property type="match status" value="1"/>
</dbReference>
<dbReference type="PROSITE" id="PS51819">
    <property type="entry name" value="VOC"/>
    <property type="match status" value="1"/>
</dbReference>
<dbReference type="RefSeq" id="WP_091866386.1">
    <property type="nucleotide sequence ID" value="NZ_FNAO01000002.1"/>
</dbReference>
<feature type="domain" description="VOC" evidence="1">
    <location>
        <begin position="2"/>
        <end position="129"/>
    </location>
</feature>
<dbReference type="Gene3D" id="3.10.180.10">
    <property type="entry name" value="2,3-Dihydroxybiphenyl 1,2-Dioxygenase, domain 1"/>
    <property type="match status" value="1"/>
</dbReference>
<organism evidence="2 3">
    <name type="scientific">Pricia antarctica</name>
    <dbReference type="NCBI Taxonomy" id="641691"/>
    <lineage>
        <taxon>Bacteria</taxon>
        <taxon>Pseudomonadati</taxon>
        <taxon>Bacteroidota</taxon>
        <taxon>Flavobacteriia</taxon>
        <taxon>Flavobacteriales</taxon>
        <taxon>Flavobacteriaceae</taxon>
        <taxon>Pricia</taxon>
    </lineage>
</organism>
<dbReference type="SUPFAM" id="SSF54593">
    <property type="entry name" value="Glyoxalase/Bleomycin resistance protein/Dihydroxybiphenyl dioxygenase"/>
    <property type="match status" value="1"/>
</dbReference>
<accession>A0A1G6YZS1</accession>
<protein>
    <recommendedName>
        <fullName evidence="1">VOC domain-containing protein</fullName>
    </recommendedName>
</protein>
<dbReference type="STRING" id="641691.SAMN05421636_102439"/>
<dbReference type="Proteomes" id="UP000199109">
    <property type="component" value="Unassembled WGS sequence"/>
</dbReference>
<keyword evidence="3" id="KW-1185">Reference proteome</keyword>